<dbReference type="EMBL" id="PQWY01000019">
    <property type="protein sequence ID" value="PPK29201.1"/>
    <property type="molecule type" value="Genomic_DNA"/>
</dbReference>
<dbReference type="InterPro" id="IPR026869">
    <property type="entry name" value="EgtC-like"/>
</dbReference>
<dbReference type="CDD" id="cd01908">
    <property type="entry name" value="YafJ"/>
    <property type="match status" value="1"/>
</dbReference>
<feature type="domain" description="Glutamine amidotransferase type-2" evidence="2">
    <location>
        <begin position="7"/>
        <end position="276"/>
    </location>
</feature>
<dbReference type="PROSITE" id="PS51278">
    <property type="entry name" value="GATASE_TYPE_2"/>
    <property type="match status" value="1"/>
</dbReference>
<dbReference type="Proteomes" id="UP000239239">
    <property type="component" value="Unassembled WGS sequence"/>
</dbReference>
<dbReference type="InterPro" id="IPR052373">
    <property type="entry name" value="Gamma-glu_amide_hydrolase"/>
</dbReference>
<dbReference type="Pfam" id="PF13230">
    <property type="entry name" value="GATase_4"/>
    <property type="match status" value="1"/>
</dbReference>
<gene>
    <name evidence="4" type="ORF">C3928_13875</name>
    <name evidence="3" type="ORF">JBK99_03850</name>
</gene>
<dbReference type="EMBL" id="DACWOD010000002">
    <property type="protein sequence ID" value="HAU2395464.1"/>
    <property type="molecule type" value="Genomic_DNA"/>
</dbReference>
<reference evidence="3" key="1">
    <citation type="journal article" date="2018" name="Genome Biol.">
        <title>SKESA: strategic k-mer extension for scrupulous assemblies.</title>
        <authorList>
            <person name="Souvorov A."/>
            <person name="Agarwala R."/>
            <person name="Lipman D.J."/>
        </authorList>
    </citation>
    <scope>NUCLEOTIDE SEQUENCE</scope>
    <source>
        <strain evidence="3">CL18-200174</strain>
    </source>
</reference>
<organism evidence="4 5">
    <name type="scientific">Legionella pneumophila</name>
    <dbReference type="NCBI Taxonomy" id="446"/>
    <lineage>
        <taxon>Bacteria</taxon>
        <taxon>Pseudomonadati</taxon>
        <taxon>Pseudomonadota</taxon>
        <taxon>Gammaproteobacteria</taxon>
        <taxon>Legionellales</taxon>
        <taxon>Legionellaceae</taxon>
        <taxon>Legionella</taxon>
    </lineage>
</organism>
<comment type="caution">
    <text evidence="4">The sequence shown here is derived from an EMBL/GenBank/DDBJ whole genome shotgun (WGS) entry which is preliminary data.</text>
</comment>
<dbReference type="SUPFAM" id="SSF56235">
    <property type="entry name" value="N-terminal nucleophile aminohydrolases (Ntn hydrolases)"/>
    <property type="match status" value="1"/>
</dbReference>
<dbReference type="Proteomes" id="UP000863577">
    <property type="component" value="Unassembled WGS sequence"/>
</dbReference>
<dbReference type="InterPro" id="IPR029055">
    <property type="entry name" value="Ntn_hydrolases_N"/>
</dbReference>
<proteinExistence type="predicted"/>
<dbReference type="PANTHER" id="PTHR43187">
    <property type="entry name" value="GLUTAMINE AMIDOTRANSFERASE DUG3-RELATED"/>
    <property type="match status" value="1"/>
</dbReference>
<dbReference type="GO" id="GO:0016740">
    <property type="term" value="F:transferase activity"/>
    <property type="evidence" value="ECO:0007669"/>
    <property type="project" value="UniProtKB-KW"/>
</dbReference>
<keyword evidence="1 4" id="KW-0315">Glutamine amidotransferase</keyword>
<sequence length="288" mass="32826">MREAVMCRFVAYLGRPTLLENVLVRPKNSIIMQSLHARETKYRTNGDGFGLGWYSPEVSSDPALFTSVYPAWNDRNLLHLTAKIQSPCFFAHVRSASAGGVTNYNCHPFIYGDWMLMHNGEINDFIDVKRHIRHLLDDDIYHWVKGQTDSEHLFGLFLQLAKGRDINQLSVAADVLQETINKILEVIGQFGHSGPSYFNICLTNGKKIIATRYCSHEKKKPLTLHYLIGYVLSTQGLWIKEEGNPAYVVVSSERLNDLDEGWEDVPPQHMILIDENKNIQLRPLQTLG</sequence>
<reference evidence="3" key="3">
    <citation type="submission" date="2019-09" db="EMBL/GenBank/DDBJ databases">
        <authorList>
            <consortium name="NCBI Pathogen Detection Project"/>
        </authorList>
    </citation>
    <scope>NUCLEOTIDE SEQUENCE</scope>
    <source>
        <strain evidence="3">CL18-200174</strain>
    </source>
</reference>
<evidence type="ECO:0000313" key="4">
    <source>
        <dbReference type="EMBL" id="PPK29201.1"/>
    </source>
</evidence>
<evidence type="ECO:0000259" key="2">
    <source>
        <dbReference type="PROSITE" id="PS51278"/>
    </source>
</evidence>
<dbReference type="Gene3D" id="3.60.20.10">
    <property type="entry name" value="Glutamine Phosphoribosylpyrophosphate, subunit 1, domain 1"/>
    <property type="match status" value="1"/>
</dbReference>
<dbReference type="InterPro" id="IPR017932">
    <property type="entry name" value="GATase_2_dom"/>
</dbReference>
<name>A0A2S6EVK9_LEGPN</name>
<evidence type="ECO:0000256" key="1">
    <source>
        <dbReference type="ARBA" id="ARBA00022962"/>
    </source>
</evidence>
<accession>A0A2S6EVK9</accession>
<dbReference type="AlphaFoldDB" id="A0A2S6EVK9"/>
<protein>
    <submittedName>
        <fullName evidence="4">Class II glutamine amidotransferase</fullName>
    </submittedName>
</protein>
<dbReference type="OrthoDB" id="9804310at2"/>
<reference evidence="4 5" key="2">
    <citation type="submission" date="2018-02" db="EMBL/GenBank/DDBJ databases">
        <title>Draft genome sequences of four Legionella pneumophila clinical strains isolated in Ontario.</title>
        <authorList>
            <person name="Fortuna A."/>
            <person name="Ramnarine R."/>
            <person name="Li A."/>
            <person name="Frantz C."/>
            <person name="Mallo G."/>
        </authorList>
    </citation>
    <scope>NUCLEOTIDE SEQUENCE [LARGE SCALE GENOMIC DNA]</scope>
    <source>
        <strain evidence="4 5">LG61</strain>
    </source>
</reference>
<evidence type="ECO:0000313" key="5">
    <source>
        <dbReference type="Proteomes" id="UP000239239"/>
    </source>
</evidence>
<keyword evidence="4" id="KW-0808">Transferase</keyword>
<evidence type="ECO:0000313" key="3">
    <source>
        <dbReference type="EMBL" id="HAU2395464.1"/>
    </source>
</evidence>
<dbReference type="PANTHER" id="PTHR43187:SF1">
    <property type="entry name" value="GLUTAMINE AMIDOTRANSFERASE DUG3-RELATED"/>
    <property type="match status" value="1"/>
</dbReference>